<dbReference type="Proteomes" id="UP000789831">
    <property type="component" value="Unassembled WGS sequence"/>
</dbReference>
<dbReference type="AlphaFoldDB" id="A0A9N9ADI9"/>
<feature type="compositionally biased region" description="Polar residues" evidence="1">
    <location>
        <begin position="1"/>
        <end position="11"/>
    </location>
</feature>
<comment type="caution">
    <text evidence="2">The sequence shown here is derived from an EMBL/GenBank/DDBJ whole genome shotgun (WGS) entry which is preliminary data.</text>
</comment>
<evidence type="ECO:0000313" key="2">
    <source>
        <dbReference type="EMBL" id="CAG8524863.1"/>
    </source>
</evidence>
<protein>
    <submittedName>
        <fullName evidence="2">4027_t:CDS:1</fullName>
    </submittedName>
</protein>
<feature type="region of interest" description="Disordered" evidence="1">
    <location>
        <begin position="56"/>
        <end position="77"/>
    </location>
</feature>
<accession>A0A9N9ADI9</accession>
<feature type="compositionally biased region" description="Low complexity" evidence="1">
    <location>
        <begin position="56"/>
        <end position="73"/>
    </location>
</feature>
<sequence length="129" mass="14121">MFRTKQPTINVTNNKRNASASSSQRSSSTTKTSDSPSSTSISITSTATSIQQIAITSTTSSSNTLKPTSTTPPEYIKVSNKSLPFSAKKDWKRLFGKKQNQQPAQKIEQSEHILPELLTKYLSDSPPNN</sequence>
<reference evidence="2" key="1">
    <citation type="submission" date="2021-06" db="EMBL/GenBank/DDBJ databases">
        <authorList>
            <person name="Kallberg Y."/>
            <person name="Tangrot J."/>
            <person name="Rosling A."/>
        </authorList>
    </citation>
    <scope>NUCLEOTIDE SEQUENCE</scope>
    <source>
        <strain evidence="2">MT106</strain>
    </source>
</reference>
<evidence type="ECO:0000313" key="3">
    <source>
        <dbReference type="Proteomes" id="UP000789831"/>
    </source>
</evidence>
<feature type="region of interest" description="Disordered" evidence="1">
    <location>
        <begin position="1"/>
        <end position="44"/>
    </location>
</feature>
<organism evidence="2 3">
    <name type="scientific">Ambispora gerdemannii</name>
    <dbReference type="NCBI Taxonomy" id="144530"/>
    <lineage>
        <taxon>Eukaryota</taxon>
        <taxon>Fungi</taxon>
        <taxon>Fungi incertae sedis</taxon>
        <taxon>Mucoromycota</taxon>
        <taxon>Glomeromycotina</taxon>
        <taxon>Glomeromycetes</taxon>
        <taxon>Archaeosporales</taxon>
        <taxon>Ambisporaceae</taxon>
        <taxon>Ambispora</taxon>
    </lineage>
</organism>
<proteinExistence type="predicted"/>
<keyword evidence="3" id="KW-1185">Reference proteome</keyword>
<name>A0A9N9ADI9_9GLOM</name>
<feature type="compositionally biased region" description="Low complexity" evidence="1">
    <location>
        <begin position="12"/>
        <end position="44"/>
    </location>
</feature>
<evidence type="ECO:0000256" key="1">
    <source>
        <dbReference type="SAM" id="MobiDB-lite"/>
    </source>
</evidence>
<gene>
    <name evidence="2" type="ORF">AGERDE_LOCUS5425</name>
</gene>
<dbReference type="EMBL" id="CAJVPL010000729">
    <property type="protein sequence ID" value="CAG8524863.1"/>
    <property type="molecule type" value="Genomic_DNA"/>
</dbReference>